<dbReference type="SUPFAM" id="SSF54695">
    <property type="entry name" value="POZ domain"/>
    <property type="match status" value="1"/>
</dbReference>
<reference evidence="2 3" key="1">
    <citation type="submission" date="2023-01" db="EMBL/GenBank/DDBJ databases">
        <title>Analysis of 21 Apiospora genomes using comparative genomics revels a genus with tremendous synthesis potential of carbohydrate active enzymes and secondary metabolites.</title>
        <authorList>
            <person name="Sorensen T."/>
        </authorList>
    </citation>
    <scope>NUCLEOTIDE SEQUENCE [LARGE SCALE GENOMIC DNA]</scope>
    <source>
        <strain evidence="2 3">CBS 114990</strain>
    </source>
</reference>
<dbReference type="Gene3D" id="3.30.710.10">
    <property type="entry name" value="Potassium Channel Kv1.1, Chain A"/>
    <property type="match status" value="1"/>
</dbReference>
<feature type="domain" description="BTB" evidence="1">
    <location>
        <begin position="32"/>
        <end position="99"/>
    </location>
</feature>
<organism evidence="2 3">
    <name type="scientific">Apiospora hydei</name>
    <dbReference type="NCBI Taxonomy" id="1337664"/>
    <lineage>
        <taxon>Eukaryota</taxon>
        <taxon>Fungi</taxon>
        <taxon>Dikarya</taxon>
        <taxon>Ascomycota</taxon>
        <taxon>Pezizomycotina</taxon>
        <taxon>Sordariomycetes</taxon>
        <taxon>Xylariomycetidae</taxon>
        <taxon>Amphisphaeriales</taxon>
        <taxon>Apiosporaceae</taxon>
        <taxon>Apiospora</taxon>
    </lineage>
</organism>
<dbReference type="Proteomes" id="UP001433268">
    <property type="component" value="Unassembled WGS sequence"/>
</dbReference>
<sequence>MSVSIPDNEGPSEAQELVVNGDERLFRTGEYTDLKVICGGREWNLHRNILASRCEWFDKALCGNFKEAHTQEIFIHEFSPADIQLLLEYIYTGAVDFEQKKGESALIDICIRFYDLADFFQFPKLQEYCNQYLVQDIDNIGDILYDLRAAYGKKTLAGDVFRGLMKTFVHETRYRFFRSQQFIELLEEIPELAADMLISMIRSGEFMRISYPVVCSSCATRKSDKEHHSHTMISSMSRAYTLCRSCVVDKKLAPSTEDWDGRWSDWEREKASQHKI</sequence>
<proteinExistence type="predicted"/>
<dbReference type="GeneID" id="92044293"/>
<dbReference type="EMBL" id="JAQQWN010000005">
    <property type="protein sequence ID" value="KAK8085647.1"/>
    <property type="molecule type" value="Genomic_DNA"/>
</dbReference>
<dbReference type="SMART" id="SM00225">
    <property type="entry name" value="BTB"/>
    <property type="match status" value="1"/>
</dbReference>
<dbReference type="RefSeq" id="XP_066670156.1">
    <property type="nucleotide sequence ID" value="XM_066811233.1"/>
</dbReference>
<dbReference type="PANTHER" id="PTHR24413">
    <property type="entry name" value="SPECKLE-TYPE POZ PROTEIN"/>
    <property type="match status" value="1"/>
</dbReference>
<dbReference type="InterPro" id="IPR011333">
    <property type="entry name" value="SKP1/BTB/POZ_sf"/>
</dbReference>
<dbReference type="CDD" id="cd18186">
    <property type="entry name" value="BTB_POZ_ZBTB_KLHL-like"/>
    <property type="match status" value="1"/>
</dbReference>
<keyword evidence="3" id="KW-1185">Reference proteome</keyword>
<dbReference type="Pfam" id="PF00651">
    <property type="entry name" value="BTB"/>
    <property type="match status" value="1"/>
</dbReference>
<evidence type="ECO:0000313" key="2">
    <source>
        <dbReference type="EMBL" id="KAK8085647.1"/>
    </source>
</evidence>
<gene>
    <name evidence="2" type="ORF">PG997_006918</name>
</gene>
<evidence type="ECO:0000259" key="1">
    <source>
        <dbReference type="PROSITE" id="PS50097"/>
    </source>
</evidence>
<name>A0ABR1WQ99_9PEZI</name>
<dbReference type="InterPro" id="IPR000210">
    <property type="entry name" value="BTB/POZ_dom"/>
</dbReference>
<evidence type="ECO:0000313" key="3">
    <source>
        <dbReference type="Proteomes" id="UP001433268"/>
    </source>
</evidence>
<dbReference type="PROSITE" id="PS50097">
    <property type="entry name" value="BTB"/>
    <property type="match status" value="1"/>
</dbReference>
<protein>
    <recommendedName>
        <fullName evidence="1">BTB domain-containing protein</fullName>
    </recommendedName>
</protein>
<accession>A0ABR1WQ99</accession>
<comment type="caution">
    <text evidence="2">The sequence shown here is derived from an EMBL/GenBank/DDBJ whole genome shotgun (WGS) entry which is preliminary data.</text>
</comment>